<evidence type="ECO:0000313" key="3">
    <source>
        <dbReference type="Proteomes" id="UP000030762"/>
    </source>
</evidence>
<gene>
    <name evidence="2" type="ORF">SDRG_03376</name>
</gene>
<protein>
    <submittedName>
        <fullName evidence="2">Uncharacterized protein</fullName>
    </submittedName>
</protein>
<dbReference type="GeneID" id="19944103"/>
<feature type="transmembrane region" description="Helical" evidence="1">
    <location>
        <begin position="455"/>
        <end position="488"/>
    </location>
</feature>
<feature type="transmembrane region" description="Helical" evidence="1">
    <location>
        <begin position="12"/>
        <end position="38"/>
    </location>
</feature>
<evidence type="ECO:0000256" key="1">
    <source>
        <dbReference type="SAM" id="Phobius"/>
    </source>
</evidence>
<sequence>MERGSKGPSFAVIVVHLVGNLIAGCLVLLSLVTLVALLSQGMAYRMVVAQNYQDASMDWAPLGNSCVLTQHGFVADSCSTNETNVTTLAAWTAIGRVLAQQWALPDADAWSVTTCMVGSKDVGYFGVTFLAGYAEDPTPECLPTGAQAIAAMASLETMATTTYPSGAYLVTTIADSEMMAVDAHLNSDGTTSRVFMNATKAIVTVTGDMAPVVQATNWRIQAMPLGPRYAVETYCQSLFLDLTPDLDALAGYSAGKQSQAPIVNTWNCGNHVSNANEIAVAQVVFACIALLLLHGDAYITIEGFSGLLRRKPILTYDVLSGMEQRLLLVASMVLSALPSLLYADVARIYAGTTTGAQIWVLSLALLGVLVAFGVVLLVGSLQRLPLPFTPTRVLPYSARIFLSLTIFGIVGACYPLQDECYNDFYSTPPALLGLSINGIELPAGAYDPNVPVTSVLTLLVSTLGMVTAAALATAVLMSMLSCATNAFLQAMHEPRWLTSVPLHQSSAIRFGNKMFCKPSTMAMLGYIFITPFTDDVVSGKGSLVFPSKLRQSRRVLTSQKSRVDSAAAKYASHADVPVVRYVVSIYALVLATALRCIACGYRCHVYGTVTKDGSFTKLEQVRLDETQRFMHSRGVCVN</sequence>
<feature type="transmembrane region" description="Helical" evidence="1">
    <location>
        <begin position="283"/>
        <end position="305"/>
    </location>
</feature>
<dbReference type="VEuPathDB" id="FungiDB:SDRG_03376"/>
<keyword evidence="3" id="KW-1185">Reference proteome</keyword>
<dbReference type="PROSITE" id="PS51257">
    <property type="entry name" value="PROKAR_LIPOPROTEIN"/>
    <property type="match status" value="1"/>
</dbReference>
<dbReference type="AlphaFoldDB" id="T0QYL7"/>
<feature type="transmembrane region" description="Helical" evidence="1">
    <location>
        <begin position="400"/>
        <end position="417"/>
    </location>
</feature>
<organism evidence="2 3">
    <name type="scientific">Saprolegnia diclina (strain VS20)</name>
    <dbReference type="NCBI Taxonomy" id="1156394"/>
    <lineage>
        <taxon>Eukaryota</taxon>
        <taxon>Sar</taxon>
        <taxon>Stramenopiles</taxon>
        <taxon>Oomycota</taxon>
        <taxon>Saprolegniomycetes</taxon>
        <taxon>Saprolegniales</taxon>
        <taxon>Saprolegniaceae</taxon>
        <taxon>Saprolegnia</taxon>
    </lineage>
</organism>
<name>T0QYL7_SAPDV</name>
<dbReference type="Proteomes" id="UP000030762">
    <property type="component" value="Unassembled WGS sequence"/>
</dbReference>
<accession>T0QYL7</accession>
<proteinExistence type="predicted"/>
<keyword evidence="1" id="KW-0812">Transmembrane</keyword>
<keyword evidence="1" id="KW-0472">Membrane</keyword>
<feature type="transmembrane region" description="Helical" evidence="1">
    <location>
        <begin position="326"/>
        <end position="350"/>
    </location>
</feature>
<feature type="transmembrane region" description="Helical" evidence="1">
    <location>
        <begin position="356"/>
        <end position="379"/>
    </location>
</feature>
<evidence type="ECO:0000313" key="2">
    <source>
        <dbReference type="EMBL" id="EQC39170.1"/>
    </source>
</evidence>
<dbReference type="RefSeq" id="XP_008607231.1">
    <property type="nucleotide sequence ID" value="XM_008609009.1"/>
</dbReference>
<keyword evidence="1" id="KW-1133">Transmembrane helix</keyword>
<dbReference type="InParanoid" id="T0QYL7"/>
<dbReference type="EMBL" id="JH767139">
    <property type="protein sequence ID" value="EQC39170.1"/>
    <property type="molecule type" value="Genomic_DNA"/>
</dbReference>
<reference evidence="2 3" key="1">
    <citation type="submission" date="2012-04" db="EMBL/GenBank/DDBJ databases">
        <title>The Genome Sequence of Saprolegnia declina VS20.</title>
        <authorList>
            <consortium name="The Broad Institute Genome Sequencing Platform"/>
            <person name="Russ C."/>
            <person name="Nusbaum C."/>
            <person name="Tyler B."/>
            <person name="van West P."/>
            <person name="Dieguez-Uribeondo J."/>
            <person name="de Bruijn I."/>
            <person name="Tripathy S."/>
            <person name="Jiang R."/>
            <person name="Young S.K."/>
            <person name="Zeng Q."/>
            <person name="Gargeya S."/>
            <person name="Fitzgerald M."/>
            <person name="Haas B."/>
            <person name="Abouelleil A."/>
            <person name="Alvarado L."/>
            <person name="Arachchi H.M."/>
            <person name="Berlin A."/>
            <person name="Chapman S.B."/>
            <person name="Goldberg J."/>
            <person name="Griggs A."/>
            <person name="Gujja S."/>
            <person name="Hansen M."/>
            <person name="Howarth C."/>
            <person name="Imamovic A."/>
            <person name="Larimer J."/>
            <person name="McCowen C."/>
            <person name="Montmayeur A."/>
            <person name="Murphy C."/>
            <person name="Neiman D."/>
            <person name="Pearson M."/>
            <person name="Priest M."/>
            <person name="Roberts A."/>
            <person name="Saif S."/>
            <person name="Shea T."/>
            <person name="Sisk P."/>
            <person name="Sykes S."/>
            <person name="Wortman J."/>
            <person name="Nusbaum C."/>
            <person name="Birren B."/>
        </authorList>
    </citation>
    <scope>NUCLEOTIDE SEQUENCE [LARGE SCALE GENOMIC DNA]</scope>
    <source>
        <strain evidence="2 3">VS20</strain>
    </source>
</reference>